<name>A0A183N8M4_9TREM</name>
<reference evidence="1 2" key="1">
    <citation type="submission" date="2018-11" db="EMBL/GenBank/DDBJ databases">
        <authorList>
            <consortium name="Pathogen Informatics"/>
        </authorList>
    </citation>
    <scope>NUCLEOTIDE SEQUENCE [LARGE SCALE GENOMIC DNA]</scope>
    <source>
        <strain evidence="1 2">Zambia</strain>
    </source>
</reference>
<dbReference type="Proteomes" id="UP000277204">
    <property type="component" value="Unassembled WGS sequence"/>
</dbReference>
<gene>
    <name evidence="1" type="ORF">SMRZ_LOCUS24649</name>
</gene>
<protein>
    <submittedName>
        <fullName evidence="1">Uncharacterized protein</fullName>
    </submittedName>
</protein>
<proteinExistence type="predicted"/>
<accession>A0A183N8M4</accession>
<evidence type="ECO:0000313" key="1">
    <source>
        <dbReference type="EMBL" id="VDP52222.1"/>
    </source>
</evidence>
<organism evidence="1 2">
    <name type="scientific">Schistosoma margrebowiei</name>
    <dbReference type="NCBI Taxonomy" id="48269"/>
    <lineage>
        <taxon>Eukaryota</taxon>
        <taxon>Metazoa</taxon>
        <taxon>Spiralia</taxon>
        <taxon>Lophotrochozoa</taxon>
        <taxon>Platyhelminthes</taxon>
        <taxon>Trematoda</taxon>
        <taxon>Digenea</taxon>
        <taxon>Strigeidida</taxon>
        <taxon>Schistosomatoidea</taxon>
        <taxon>Schistosomatidae</taxon>
        <taxon>Schistosoma</taxon>
    </lineage>
</organism>
<evidence type="ECO:0000313" key="2">
    <source>
        <dbReference type="Proteomes" id="UP000277204"/>
    </source>
</evidence>
<keyword evidence="2" id="KW-1185">Reference proteome</keyword>
<dbReference type="EMBL" id="UZAI01020568">
    <property type="protein sequence ID" value="VDP52222.1"/>
    <property type="molecule type" value="Genomic_DNA"/>
</dbReference>
<sequence length="46" mass="4876">MGSISIQLLAESVQAIVRMSQNNQEAPNVSDLALGIMASVIGKNYI</sequence>
<dbReference type="AlphaFoldDB" id="A0A183N8M4"/>